<evidence type="ECO:0000313" key="2">
    <source>
        <dbReference type="Proteomes" id="UP000221369"/>
    </source>
</evidence>
<evidence type="ECO:0000313" key="1">
    <source>
        <dbReference type="EMBL" id="PFG30917.1"/>
    </source>
</evidence>
<protein>
    <recommendedName>
        <fullName evidence="3">DUF2993 family protein</fullName>
    </recommendedName>
</protein>
<gene>
    <name evidence="1" type="ORF">ATJ78_1862</name>
</gene>
<comment type="caution">
    <text evidence="1">The sequence shown here is derived from an EMBL/GenBank/DDBJ whole genome shotgun (WGS) entry which is preliminary data.</text>
</comment>
<dbReference type="EMBL" id="PDJE01000001">
    <property type="protein sequence ID" value="PFG30917.1"/>
    <property type="molecule type" value="Genomic_DNA"/>
</dbReference>
<sequence>MAFVIVVVVIVAILGVALWLADGLIRGIAQDSVEDVLESKLPGDVEAELDVAIGGGLFLPQAISGEFSEVTVTTEDAVANGIPFDLVATAHGVPLDENAAIDHVSAVVSGGEDAANALLVLGGADPDLSLGDGTLSYEQSTSILGMTVGYTLVTEPEAHGDSVTLTPVDVEVASSFGNLDLTGLVNRLLGGEPLSVCVASSLPEGISVDAIDVTSREVALTLSADDVPRSGPDLASRGTCDAG</sequence>
<accession>A0A2A9DVV1</accession>
<reference evidence="1 2" key="1">
    <citation type="submission" date="2017-10" db="EMBL/GenBank/DDBJ databases">
        <title>Sequencing the genomes of 1000 actinobacteria strains.</title>
        <authorList>
            <person name="Klenk H.-P."/>
        </authorList>
    </citation>
    <scope>NUCLEOTIDE SEQUENCE [LARGE SCALE GENOMIC DNA]</scope>
    <source>
        <strain evidence="1 2">DSM 21798</strain>
    </source>
</reference>
<keyword evidence="2" id="KW-1185">Reference proteome</keyword>
<organism evidence="1 2">
    <name type="scientific">Paramicrobacterium agarici</name>
    <dbReference type="NCBI Taxonomy" id="630514"/>
    <lineage>
        <taxon>Bacteria</taxon>
        <taxon>Bacillati</taxon>
        <taxon>Actinomycetota</taxon>
        <taxon>Actinomycetes</taxon>
        <taxon>Micrococcales</taxon>
        <taxon>Microbacteriaceae</taxon>
        <taxon>Paramicrobacterium</taxon>
    </lineage>
</organism>
<dbReference type="Proteomes" id="UP000221369">
    <property type="component" value="Unassembled WGS sequence"/>
</dbReference>
<proteinExistence type="predicted"/>
<name>A0A2A9DVV1_9MICO</name>
<dbReference type="InterPro" id="IPR021373">
    <property type="entry name" value="DUF2993"/>
</dbReference>
<evidence type="ECO:0008006" key="3">
    <source>
        <dbReference type="Google" id="ProtNLM"/>
    </source>
</evidence>
<dbReference type="AlphaFoldDB" id="A0A2A9DVV1"/>
<dbReference type="Pfam" id="PF11209">
    <property type="entry name" value="LmeA"/>
    <property type="match status" value="1"/>
</dbReference>